<feature type="compositionally biased region" description="Low complexity" evidence="1">
    <location>
        <begin position="358"/>
        <end position="378"/>
    </location>
</feature>
<dbReference type="GO" id="GO:0005524">
    <property type="term" value="F:ATP binding"/>
    <property type="evidence" value="ECO:0007669"/>
    <property type="project" value="InterPro"/>
</dbReference>
<dbReference type="RefSeq" id="WP_092370055.1">
    <property type="nucleotide sequence ID" value="NZ_CAJJSN010000035.1"/>
</dbReference>
<feature type="compositionally biased region" description="Pro residues" evidence="1">
    <location>
        <begin position="379"/>
        <end position="388"/>
    </location>
</feature>
<dbReference type="GO" id="GO:0004672">
    <property type="term" value="F:protein kinase activity"/>
    <property type="evidence" value="ECO:0007669"/>
    <property type="project" value="InterPro"/>
</dbReference>
<dbReference type="STRING" id="460384.SAMN05216313_13632"/>
<keyword evidence="3" id="KW-0808">Transferase</keyword>
<dbReference type="Proteomes" id="UP000198508">
    <property type="component" value="Unassembled WGS sequence"/>
</dbReference>
<proteinExistence type="predicted"/>
<accession>A0A1I0JVX5</accession>
<keyword evidence="3" id="KW-0418">Kinase</keyword>
<dbReference type="InterPro" id="IPR000719">
    <property type="entry name" value="Prot_kinase_dom"/>
</dbReference>
<sequence length="606" mass="68413">MVQTGETIYGFQGQAYRIRERKGAGGEGTVYLTDQPGIVAKIYHNPTAVQERKLRCMLNKKIATKAPNGTSLIAWPKDILYQNGAFAGYTMPLIEAGKPIFTLYHDKSTREFFNDYNWTKSLCVAMNLAHLVDIIHNCDCVIGDMNPGNIIVHPNGLVSILDVDSFDITDPATGEHFKCGVGIPDYLAPELQHRRSLKDESSRFTKHTDEFSLAVHIFLLLFHYHPFLARSLKTYVQSSDVNQIDQNIANGVCPFVRPVNNVALPVGAPELSLLPPFLQEDFKRTFGYTALDSITKSAQRTSAKTWYEHLKALYGSLGTLMVPCGKNPEHYRRADQPCELCKAQARLDAWMTQQKGGAQNRQAANRQTAATNMAAKAPQPQPNPQPQPKPRKKSGGFYKFLLIAGILATLLGVWYAKESGSEQSRYERAVTLMNSGEYVEAIDIFEELADYEDSQDYLLLAKAGYVNEHLDREDTRTYWYLRELKDLSEGYREVYDTLYQWRVEFLAVNTEEDDETTNLSSASAQDKVYWHFKVTGGTPGAEADLYYQVFVTGEKAELDKFNEAYSNNSTGWIRAGFTLERSTTAYCRIYDENKELLGEKSIKIIK</sequence>
<feature type="region of interest" description="Disordered" evidence="1">
    <location>
        <begin position="353"/>
        <end position="392"/>
    </location>
</feature>
<evidence type="ECO:0000256" key="1">
    <source>
        <dbReference type="SAM" id="MobiDB-lite"/>
    </source>
</evidence>
<dbReference type="InterPro" id="IPR011009">
    <property type="entry name" value="Kinase-like_dom_sf"/>
</dbReference>
<evidence type="ECO:0000313" key="4">
    <source>
        <dbReference type="Proteomes" id="UP000198508"/>
    </source>
</evidence>
<dbReference type="AlphaFoldDB" id="A0A1I0JVX5"/>
<dbReference type="GeneID" id="93279612"/>
<gene>
    <name evidence="3" type="ORF">SAMN05216313_13632</name>
</gene>
<evidence type="ECO:0000313" key="3">
    <source>
        <dbReference type="EMBL" id="SEU14321.1"/>
    </source>
</evidence>
<keyword evidence="4" id="KW-1185">Reference proteome</keyword>
<dbReference type="PROSITE" id="PS50011">
    <property type="entry name" value="PROTEIN_KINASE_DOM"/>
    <property type="match status" value="1"/>
</dbReference>
<evidence type="ECO:0000259" key="2">
    <source>
        <dbReference type="PROSITE" id="PS50011"/>
    </source>
</evidence>
<name>A0A1I0JVX5_9FIRM</name>
<dbReference type="EMBL" id="FOIM01000036">
    <property type="protein sequence ID" value="SEU14321.1"/>
    <property type="molecule type" value="Genomic_DNA"/>
</dbReference>
<reference evidence="4" key="1">
    <citation type="submission" date="2016-10" db="EMBL/GenBank/DDBJ databases">
        <authorList>
            <person name="Varghese N."/>
            <person name="Submissions S."/>
        </authorList>
    </citation>
    <scope>NUCLEOTIDE SEQUENCE [LARGE SCALE GENOMIC DNA]</scope>
    <source>
        <strain evidence="4">NLAE-zl-G277</strain>
    </source>
</reference>
<dbReference type="SUPFAM" id="SSF56112">
    <property type="entry name" value="Protein kinase-like (PK-like)"/>
    <property type="match status" value="1"/>
</dbReference>
<organism evidence="3 4">
    <name type="scientific">Enterocloster lavalensis</name>
    <dbReference type="NCBI Taxonomy" id="460384"/>
    <lineage>
        <taxon>Bacteria</taxon>
        <taxon>Bacillati</taxon>
        <taxon>Bacillota</taxon>
        <taxon>Clostridia</taxon>
        <taxon>Lachnospirales</taxon>
        <taxon>Lachnospiraceae</taxon>
        <taxon>Enterocloster</taxon>
    </lineage>
</organism>
<dbReference type="Gene3D" id="1.10.510.10">
    <property type="entry name" value="Transferase(Phosphotransferase) domain 1"/>
    <property type="match status" value="1"/>
</dbReference>
<protein>
    <submittedName>
        <fullName evidence="3">Protein kinase domain-containing protein</fullName>
    </submittedName>
</protein>
<feature type="domain" description="Protein kinase" evidence="2">
    <location>
        <begin position="16"/>
        <end position="307"/>
    </location>
</feature>